<dbReference type="PROSITE" id="PS50850">
    <property type="entry name" value="MFS"/>
    <property type="match status" value="1"/>
</dbReference>
<proteinExistence type="predicted"/>
<keyword evidence="2 4" id="KW-1133">Transmembrane helix</keyword>
<keyword evidence="3 4" id="KW-0472">Membrane</keyword>
<dbReference type="InterPro" id="IPR036259">
    <property type="entry name" value="MFS_trans_sf"/>
</dbReference>
<evidence type="ECO:0000256" key="3">
    <source>
        <dbReference type="ARBA" id="ARBA00023136"/>
    </source>
</evidence>
<organism evidence="6 7">
    <name type="scientific">Roseateles terrae</name>
    <dbReference type="NCBI Taxonomy" id="431060"/>
    <lineage>
        <taxon>Bacteria</taxon>
        <taxon>Pseudomonadati</taxon>
        <taxon>Pseudomonadota</taxon>
        <taxon>Betaproteobacteria</taxon>
        <taxon>Burkholderiales</taxon>
        <taxon>Sphaerotilaceae</taxon>
        <taxon>Roseateles</taxon>
    </lineage>
</organism>
<dbReference type="InterPro" id="IPR020846">
    <property type="entry name" value="MFS_dom"/>
</dbReference>
<dbReference type="RefSeq" id="WP_088452531.1">
    <property type="nucleotide sequence ID" value="NZ_JACHXO010000003.1"/>
</dbReference>
<feature type="transmembrane region" description="Helical" evidence="4">
    <location>
        <begin position="276"/>
        <end position="293"/>
    </location>
</feature>
<feature type="transmembrane region" description="Helical" evidence="4">
    <location>
        <begin position="96"/>
        <end position="120"/>
    </location>
</feature>
<evidence type="ECO:0000256" key="1">
    <source>
        <dbReference type="ARBA" id="ARBA00022692"/>
    </source>
</evidence>
<evidence type="ECO:0000259" key="5">
    <source>
        <dbReference type="PROSITE" id="PS50850"/>
    </source>
</evidence>
<feature type="transmembrane region" description="Helical" evidence="4">
    <location>
        <begin position="210"/>
        <end position="230"/>
    </location>
</feature>
<dbReference type="PANTHER" id="PTHR23534:SF1">
    <property type="entry name" value="MAJOR FACILITATOR SUPERFAMILY PROTEIN"/>
    <property type="match status" value="1"/>
</dbReference>
<feature type="transmembrane region" description="Helical" evidence="4">
    <location>
        <begin position="132"/>
        <end position="151"/>
    </location>
</feature>
<dbReference type="Proteomes" id="UP000574369">
    <property type="component" value="Unassembled WGS sequence"/>
</dbReference>
<accession>A0ABR6GS95</accession>
<feature type="transmembrane region" description="Helical" evidence="4">
    <location>
        <begin position="299"/>
        <end position="323"/>
    </location>
</feature>
<dbReference type="InterPro" id="IPR011701">
    <property type="entry name" value="MFS"/>
</dbReference>
<dbReference type="SUPFAM" id="SSF103473">
    <property type="entry name" value="MFS general substrate transporter"/>
    <property type="match status" value="1"/>
</dbReference>
<feature type="domain" description="Major facilitator superfamily (MFS) profile" evidence="5">
    <location>
        <begin position="6"/>
        <end position="390"/>
    </location>
</feature>
<evidence type="ECO:0000313" key="7">
    <source>
        <dbReference type="Proteomes" id="UP000574369"/>
    </source>
</evidence>
<dbReference type="PANTHER" id="PTHR23534">
    <property type="entry name" value="MFS PERMEASE"/>
    <property type="match status" value="1"/>
</dbReference>
<name>A0ABR6GS95_9BURK</name>
<evidence type="ECO:0000256" key="2">
    <source>
        <dbReference type="ARBA" id="ARBA00022989"/>
    </source>
</evidence>
<keyword evidence="1 4" id="KW-0812">Transmembrane</keyword>
<evidence type="ECO:0000256" key="4">
    <source>
        <dbReference type="SAM" id="Phobius"/>
    </source>
</evidence>
<feature type="transmembrane region" description="Helical" evidence="4">
    <location>
        <begin position="359"/>
        <end position="383"/>
    </location>
</feature>
<dbReference type="Pfam" id="PF07690">
    <property type="entry name" value="MFS_1"/>
    <property type="match status" value="2"/>
</dbReference>
<keyword evidence="7" id="KW-1185">Reference proteome</keyword>
<feature type="transmembrane region" description="Helical" evidence="4">
    <location>
        <begin position="42"/>
        <end position="64"/>
    </location>
</feature>
<feature type="transmembrane region" description="Helical" evidence="4">
    <location>
        <begin position="71"/>
        <end position="90"/>
    </location>
</feature>
<gene>
    <name evidence="6" type="ORF">FHS28_002316</name>
</gene>
<comment type="caution">
    <text evidence="6">The sequence shown here is derived from an EMBL/GenBank/DDBJ whole genome shotgun (WGS) entry which is preliminary data.</text>
</comment>
<feature type="transmembrane region" description="Helical" evidence="4">
    <location>
        <begin position="163"/>
        <end position="184"/>
    </location>
</feature>
<protein>
    <submittedName>
        <fullName evidence="6">MFS family permease</fullName>
    </submittedName>
</protein>
<dbReference type="EMBL" id="JACHXO010000003">
    <property type="protein sequence ID" value="MBB3194920.1"/>
    <property type="molecule type" value="Genomic_DNA"/>
</dbReference>
<dbReference type="Gene3D" id="1.20.1250.20">
    <property type="entry name" value="MFS general substrate transporter like domains"/>
    <property type="match status" value="1"/>
</dbReference>
<reference evidence="6 7" key="1">
    <citation type="submission" date="2020-08" db="EMBL/GenBank/DDBJ databases">
        <title>Genomic Encyclopedia of Type Strains, Phase III (KMG-III): the genomes of soil and plant-associated and newly described type strains.</title>
        <authorList>
            <person name="Whitman W."/>
        </authorList>
    </citation>
    <scope>NUCLEOTIDE SEQUENCE [LARGE SCALE GENOMIC DNA]</scope>
    <source>
        <strain evidence="6 7">CECT 7247</strain>
    </source>
</reference>
<sequence>MPLNPSVLRLATAQALAGANATVVFATGAIIGHLLAPSPALATVPVSVFVVGMALGTLPAGLLVRRHGRRASFMAGTASGVLMGLIGALALMFGSFAGFCLAMLFGGAYASVVQSFRFAATECVGPEQRPTAMSSVLAGGVLAGVVGAQLINATMNAWPPHAYAVTYLGAAVVAALSALVLHGVSFQRPPASPTAQAGGRPTLQILQQPPLLVAMFCGVVIYMMMNFLMTSAPLAMSLCGIERIHANRGIEMHVIAMYAPSFFTGRLIARFGETRMVVAGLALTALASLAALSGLSVHHFWLCLVLLGVGWNFGFLGASAMVLKCHTPEEGPKIQSLNDFVVFGTMAIGSFLSGGLLNAYGWAVVSSLVLVPVMLATSALLGLHGYRQRVGQAHGSASR</sequence>
<feature type="transmembrane region" description="Helical" evidence="4">
    <location>
        <begin position="250"/>
        <end position="269"/>
    </location>
</feature>
<feature type="transmembrane region" description="Helical" evidence="4">
    <location>
        <begin position="335"/>
        <end position="353"/>
    </location>
</feature>
<evidence type="ECO:0000313" key="6">
    <source>
        <dbReference type="EMBL" id="MBB3194920.1"/>
    </source>
</evidence>